<organism evidence="7 8">
    <name type="scientific">Leucosporidium creatinivorum</name>
    <dbReference type="NCBI Taxonomy" id="106004"/>
    <lineage>
        <taxon>Eukaryota</taxon>
        <taxon>Fungi</taxon>
        <taxon>Dikarya</taxon>
        <taxon>Basidiomycota</taxon>
        <taxon>Pucciniomycotina</taxon>
        <taxon>Microbotryomycetes</taxon>
        <taxon>Leucosporidiales</taxon>
        <taxon>Leucosporidium</taxon>
    </lineage>
</organism>
<comment type="similarity">
    <text evidence="1 4">Belongs to the glycosyl hydrolase 26 family.</text>
</comment>
<sequence>MQVMLSLLLWLLPLACTALPQSTAPSTTYPLTPVALPGLPDNSTGIKVHGIAIGALPDWSHENPRDINAALGRSISIIGDYLNVSPNDYSLSQVDYHLPSVVRLARESARPVYAPALLYGASLDTWTTEMTDAVADKMLRINQQGVTVWLRFCFEMNGSWMQYGLDPDAFKKVWIEVTNAIRAKTSDTYMLWAPNIWTGDVGDATQGYLPYWPGEDYVDLAGLSFYSLGYLKSENQPAASDLLQRSFTSFHTLFSPSSASQNRLGLTRSPPLCIAETSAPFYYELPSSSPYYDQEGDTDIAGPLPNLTLGEYKPSLMSPPAEHGDDELYLKASWFVQLTSNATATRFPRLKAVSLFNYLKRGGDETNQANEVLVDFRATSGNQTVENWFRGYMGNQTAYEMGYTGTAASRRASAVVASLALLIAVGLLC</sequence>
<evidence type="ECO:0000256" key="5">
    <source>
        <dbReference type="SAM" id="SignalP"/>
    </source>
</evidence>
<reference evidence="7 8" key="1">
    <citation type="submission" date="2016-07" db="EMBL/GenBank/DDBJ databases">
        <title>Pervasive Adenine N6-methylation of Active Genes in Fungi.</title>
        <authorList>
            <consortium name="DOE Joint Genome Institute"/>
            <person name="Mondo S.J."/>
            <person name="Dannebaum R.O."/>
            <person name="Kuo R.C."/>
            <person name="Labutti K."/>
            <person name="Haridas S."/>
            <person name="Kuo A."/>
            <person name="Salamov A."/>
            <person name="Ahrendt S.R."/>
            <person name="Lipzen A."/>
            <person name="Sullivan W."/>
            <person name="Andreopoulos W.B."/>
            <person name="Clum A."/>
            <person name="Lindquist E."/>
            <person name="Daum C."/>
            <person name="Ramamoorthy G.K."/>
            <person name="Gryganskyi A."/>
            <person name="Culley D."/>
            <person name="Magnuson J.K."/>
            <person name="James T.Y."/>
            <person name="O'Malley M.A."/>
            <person name="Stajich J.E."/>
            <person name="Spatafora J.W."/>
            <person name="Visel A."/>
            <person name="Grigoriev I.V."/>
        </authorList>
    </citation>
    <scope>NUCLEOTIDE SEQUENCE [LARGE SCALE GENOMIC DNA]</scope>
    <source>
        <strain evidence="7 8">62-1032</strain>
    </source>
</reference>
<name>A0A1Y2FWQ6_9BASI</name>
<evidence type="ECO:0000256" key="1">
    <source>
        <dbReference type="ARBA" id="ARBA00007754"/>
    </source>
</evidence>
<dbReference type="EMBL" id="MCGR01000010">
    <property type="protein sequence ID" value="ORY88450.1"/>
    <property type="molecule type" value="Genomic_DNA"/>
</dbReference>
<keyword evidence="5" id="KW-0732">Signal</keyword>
<keyword evidence="2 4" id="KW-0378">Hydrolase</keyword>
<dbReference type="AlphaFoldDB" id="A0A1Y2FWQ6"/>
<feature type="active site" description="Nucleophile" evidence="4">
    <location>
        <position position="276"/>
    </location>
</feature>
<gene>
    <name evidence="7" type="ORF">BCR35DRAFT_301585</name>
</gene>
<dbReference type="OrthoDB" id="428177at2759"/>
<evidence type="ECO:0000313" key="8">
    <source>
        <dbReference type="Proteomes" id="UP000193467"/>
    </source>
</evidence>
<feature type="signal peptide" evidence="5">
    <location>
        <begin position="1"/>
        <end position="18"/>
    </location>
</feature>
<evidence type="ECO:0000256" key="2">
    <source>
        <dbReference type="ARBA" id="ARBA00022801"/>
    </source>
</evidence>
<dbReference type="InterPro" id="IPR000805">
    <property type="entry name" value="Glyco_hydro_26"/>
</dbReference>
<evidence type="ECO:0000256" key="3">
    <source>
        <dbReference type="ARBA" id="ARBA00023295"/>
    </source>
</evidence>
<dbReference type="InterPro" id="IPR022790">
    <property type="entry name" value="GH26_dom"/>
</dbReference>
<dbReference type="PANTHER" id="PTHR40079">
    <property type="entry name" value="MANNAN ENDO-1,4-BETA-MANNOSIDASE E-RELATED"/>
    <property type="match status" value="1"/>
</dbReference>
<protein>
    <submittedName>
        <fullName evidence="7">Glycoside hydrolase superfamily</fullName>
    </submittedName>
</protein>
<dbReference type="GO" id="GO:0016985">
    <property type="term" value="F:mannan endo-1,4-beta-mannosidase activity"/>
    <property type="evidence" value="ECO:0007669"/>
    <property type="project" value="InterPro"/>
</dbReference>
<accession>A0A1Y2FWQ6</accession>
<dbReference type="InterPro" id="IPR017853">
    <property type="entry name" value="GH"/>
</dbReference>
<dbReference type="PROSITE" id="PS51764">
    <property type="entry name" value="GH26"/>
    <property type="match status" value="1"/>
</dbReference>
<keyword evidence="3 4" id="KW-0326">Glycosidase</keyword>
<dbReference type="Gene3D" id="3.20.20.80">
    <property type="entry name" value="Glycosidases"/>
    <property type="match status" value="1"/>
</dbReference>
<dbReference type="SUPFAM" id="SSF51445">
    <property type="entry name" value="(Trans)glycosidases"/>
    <property type="match status" value="1"/>
</dbReference>
<dbReference type="GO" id="GO:0006080">
    <property type="term" value="P:substituted mannan metabolic process"/>
    <property type="evidence" value="ECO:0007669"/>
    <property type="project" value="InterPro"/>
</dbReference>
<keyword evidence="8" id="KW-1185">Reference proteome</keyword>
<dbReference type="Proteomes" id="UP000193467">
    <property type="component" value="Unassembled WGS sequence"/>
</dbReference>
<feature type="active site" description="Proton donor" evidence="4">
    <location>
        <position position="155"/>
    </location>
</feature>
<dbReference type="Pfam" id="PF02156">
    <property type="entry name" value="Glyco_hydro_26"/>
    <property type="match status" value="1"/>
</dbReference>
<proteinExistence type="inferred from homology"/>
<comment type="caution">
    <text evidence="7">The sequence shown here is derived from an EMBL/GenBank/DDBJ whole genome shotgun (WGS) entry which is preliminary data.</text>
</comment>
<evidence type="ECO:0000313" key="7">
    <source>
        <dbReference type="EMBL" id="ORY88450.1"/>
    </source>
</evidence>
<evidence type="ECO:0000256" key="4">
    <source>
        <dbReference type="PROSITE-ProRule" id="PRU01100"/>
    </source>
</evidence>
<feature type="domain" description="GH26" evidence="6">
    <location>
        <begin position="30"/>
        <end position="389"/>
    </location>
</feature>
<dbReference type="InParanoid" id="A0A1Y2FWQ6"/>
<dbReference type="PANTHER" id="PTHR40079:SF6">
    <property type="entry name" value="GH26 DOMAIN-CONTAINING PROTEIN"/>
    <property type="match status" value="1"/>
</dbReference>
<evidence type="ECO:0000259" key="6">
    <source>
        <dbReference type="PROSITE" id="PS51764"/>
    </source>
</evidence>
<feature type="chain" id="PRO_5012192346" evidence="5">
    <location>
        <begin position="19"/>
        <end position="429"/>
    </location>
</feature>